<sequence length="197" mass="22101">MLRSLIITSRPIFHLLTLPAALRQYSSSAWNNRKSEQITTHVWWDIENCRIPIGVNSYKVTNRIKSALRSNGIDGPVMIRAHGDMLQFNQETCLTPLIKTGVYLKHVPNCGKNSADRSILDGLDDYVVRNSPPAHIFMISGDGDFANILHRLKKNDYNVLLACGSSNCSAALRSAAAICWDWNELVRGRQTELVDVH</sequence>
<comment type="caution">
    <text evidence="2">The sequence shown here is derived from an EMBL/GenBank/DDBJ whole genome shotgun (WGS) entry which is preliminary data.</text>
</comment>
<dbReference type="GO" id="GO:0005777">
    <property type="term" value="C:peroxisome"/>
    <property type="evidence" value="ECO:0007669"/>
    <property type="project" value="InterPro"/>
</dbReference>
<dbReference type="Gene3D" id="3.40.50.1010">
    <property type="entry name" value="5'-nuclease"/>
    <property type="match status" value="1"/>
</dbReference>
<dbReference type="InterPro" id="IPR024768">
    <property type="entry name" value="Marf1"/>
</dbReference>
<evidence type="ECO:0000313" key="3">
    <source>
        <dbReference type="Proteomes" id="UP000036987"/>
    </source>
</evidence>
<reference evidence="3" key="1">
    <citation type="journal article" date="2016" name="Nature">
        <title>The genome of the seagrass Zostera marina reveals angiosperm adaptation to the sea.</title>
        <authorList>
            <person name="Olsen J.L."/>
            <person name="Rouze P."/>
            <person name="Verhelst B."/>
            <person name="Lin Y.-C."/>
            <person name="Bayer T."/>
            <person name="Collen J."/>
            <person name="Dattolo E."/>
            <person name="De Paoli E."/>
            <person name="Dittami S."/>
            <person name="Maumus F."/>
            <person name="Michel G."/>
            <person name="Kersting A."/>
            <person name="Lauritano C."/>
            <person name="Lohaus R."/>
            <person name="Toepel M."/>
            <person name="Tonon T."/>
            <person name="Vanneste K."/>
            <person name="Amirebrahimi M."/>
            <person name="Brakel J."/>
            <person name="Bostroem C."/>
            <person name="Chovatia M."/>
            <person name="Grimwood J."/>
            <person name="Jenkins J.W."/>
            <person name="Jueterbock A."/>
            <person name="Mraz A."/>
            <person name="Stam W.T."/>
            <person name="Tice H."/>
            <person name="Bornberg-Bauer E."/>
            <person name="Green P.J."/>
            <person name="Pearson G.A."/>
            <person name="Procaccini G."/>
            <person name="Duarte C.M."/>
            <person name="Schmutz J."/>
            <person name="Reusch T.B.H."/>
            <person name="Van de Peer Y."/>
        </authorList>
    </citation>
    <scope>NUCLEOTIDE SEQUENCE [LARGE SCALE GENOMIC DNA]</scope>
    <source>
        <strain evidence="3">cv. Finnish</strain>
    </source>
</reference>
<keyword evidence="3" id="KW-1185">Reference proteome</keyword>
<gene>
    <name evidence="2" type="ORF">ZOSMA_75G00060</name>
</gene>
<proteinExistence type="predicted"/>
<dbReference type="GO" id="GO:0004540">
    <property type="term" value="F:RNA nuclease activity"/>
    <property type="evidence" value="ECO:0007669"/>
    <property type="project" value="InterPro"/>
</dbReference>
<dbReference type="PANTHER" id="PTHR14379">
    <property type="entry name" value="LIMKAIN B LKAP"/>
    <property type="match status" value="1"/>
</dbReference>
<dbReference type="OMA" id="DWAYNSD"/>
<dbReference type="AlphaFoldDB" id="A0A0K9NPN6"/>
<evidence type="ECO:0000259" key="1">
    <source>
        <dbReference type="Pfam" id="PF01936"/>
    </source>
</evidence>
<protein>
    <recommendedName>
        <fullName evidence="1">NYN domain-containing protein</fullName>
    </recommendedName>
</protein>
<dbReference type="PANTHER" id="PTHR14379:SF6">
    <property type="entry name" value="EMB|CAB71880.1"/>
    <property type="match status" value="1"/>
</dbReference>
<dbReference type="OrthoDB" id="549353at2759"/>
<dbReference type="InterPro" id="IPR021139">
    <property type="entry name" value="NYN"/>
</dbReference>
<dbReference type="EMBL" id="LFYR01001913">
    <property type="protein sequence ID" value="KMZ58573.1"/>
    <property type="molecule type" value="Genomic_DNA"/>
</dbReference>
<dbReference type="CDD" id="cd10910">
    <property type="entry name" value="PIN_limkain_b1_N_like"/>
    <property type="match status" value="1"/>
</dbReference>
<evidence type="ECO:0000313" key="2">
    <source>
        <dbReference type="EMBL" id="KMZ58573.1"/>
    </source>
</evidence>
<dbReference type="Proteomes" id="UP000036987">
    <property type="component" value="Unassembled WGS sequence"/>
</dbReference>
<dbReference type="Pfam" id="PF01936">
    <property type="entry name" value="NYN"/>
    <property type="match status" value="1"/>
</dbReference>
<dbReference type="STRING" id="29655.A0A0K9NPN6"/>
<name>A0A0K9NPN6_ZOSMR</name>
<feature type="domain" description="NYN" evidence="1">
    <location>
        <begin position="40"/>
        <end position="176"/>
    </location>
</feature>
<organism evidence="2 3">
    <name type="scientific">Zostera marina</name>
    <name type="common">Eelgrass</name>
    <dbReference type="NCBI Taxonomy" id="29655"/>
    <lineage>
        <taxon>Eukaryota</taxon>
        <taxon>Viridiplantae</taxon>
        <taxon>Streptophyta</taxon>
        <taxon>Embryophyta</taxon>
        <taxon>Tracheophyta</taxon>
        <taxon>Spermatophyta</taxon>
        <taxon>Magnoliopsida</taxon>
        <taxon>Liliopsida</taxon>
        <taxon>Zosteraceae</taxon>
        <taxon>Zostera</taxon>
    </lineage>
</organism>
<dbReference type="GO" id="GO:0010468">
    <property type="term" value="P:regulation of gene expression"/>
    <property type="evidence" value="ECO:0007669"/>
    <property type="project" value="InterPro"/>
</dbReference>
<accession>A0A0K9NPN6</accession>